<keyword evidence="2" id="KW-0472">Membrane</keyword>
<evidence type="ECO:0000256" key="3">
    <source>
        <dbReference type="SAM" id="SignalP"/>
    </source>
</evidence>
<dbReference type="AlphaFoldDB" id="A0AAU7JY31"/>
<dbReference type="RefSeq" id="WP_406832747.1">
    <property type="nucleotide sequence ID" value="NZ_CP157483.1"/>
</dbReference>
<feature type="region of interest" description="Disordered" evidence="1">
    <location>
        <begin position="362"/>
        <end position="381"/>
    </location>
</feature>
<feature type="transmembrane region" description="Helical" evidence="2">
    <location>
        <begin position="672"/>
        <end position="690"/>
    </location>
</feature>
<gene>
    <name evidence="4" type="ORF">ABEG17_07950</name>
</gene>
<keyword evidence="2" id="KW-1133">Transmembrane helix</keyword>
<proteinExistence type="predicted"/>
<feature type="signal peptide" evidence="3">
    <location>
        <begin position="1"/>
        <end position="21"/>
    </location>
</feature>
<dbReference type="EMBL" id="CP157483">
    <property type="protein sequence ID" value="XBO45255.1"/>
    <property type="molecule type" value="Genomic_DNA"/>
</dbReference>
<feature type="chain" id="PRO_5043560163" evidence="3">
    <location>
        <begin position="22"/>
        <end position="715"/>
    </location>
</feature>
<feature type="region of interest" description="Disordered" evidence="1">
    <location>
        <begin position="33"/>
        <end position="60"/>
    </location>
</feature>
<keyword evidence="3" id="KW-0732">Signal</keyword>
<name>A0AAU7JY31_9MICO</name>
<evidence type="ECO:0000256" key="1">
    <source>
        <dbReference type="SAM" id="MobiDB-lite"/>
    </source>
</evidence>
<reference evidence="4" key="1">
    <citation type="submission" date="2024-05" db="EMBL/GenBank/DDBJ databases">
        <authorList>
            <person name="Kim S."/>
            <person name="Heo J."/>
            <person name="Choi H."/>
            <person name="Choi Y."/>
            <person name="Kwon S.-W."/>
            <person name="Kim Y."/>
        </authorList>
    </citation>
    <scope>NUCLEOTIDE SEQUENCE</scope>
    <source>
        <strain evidence="4">KACC 23699</strain>
    </source>
</reference>
<organism evidence="4">
    <name type="scientific">Pedococcus sp. KACC 23699</name>
    <dbReference type="NCBI Taxonomy" id="3149228"/>
    <lineage>
        <taxon>Bacteria</taxon>
        <taxon>Bacillati</taxon>
        <taxon>Actinomycetota</taxon>
        <taxon>Actinomycetes</taxon>
        <taxon>Micrococcales</taxon>
        <taxon>Intrasporangiaceae</taxon>
        <taxon>Pedococcus</taxon>
    </lineage>
</organism>
<accession>A0AAU7JY31</accession>
<sequence length="715" mass="74363">MGRVPVCRVLAAAALVLPAVAATPPATHAAVRAAPGTPAAAPRTQVGATATQVAATRPTATAPRAVVQLSGVSPAVVAPGQKVVISGTVRNDGTTPLVRPTVRVVAGTLPNTREAVRDWAVQAGPAQGDVVGTTRLAGSVAPGTAAGFRISLEGIASRRSDATYGAVPLSVESADTSVRTFAGFQRIKQYQPLAISWAVPLTLDPDPDLFAGTGTARETAWTSALDASSRVTRVLDATQDAPVTWALDPSLTPGLLPAPVDAGARGTQELRLRTATEVRITQEAQRHSPWVLPDTDADVGAVASQPGTTELFPDLVRRSANVAKGLGGRSDIAWPADGTYTSRAESGLRQLFRVPPLAAQVTSSSALPSGPTGLTPGATQRSTTGLPLLAYDDSLSSLLGRTTSGPESVLSTQQFIADSAALLGELPGTAGRSVFVVAPRSFNPDPEATRRFFDVVQKLPWLTPTTTTAQLAAARRTAPTQVAPVTRPTTPSASVSKPVLTPARTAALEQTLRTVRGVAQIRDDGNEFARTWTRAAEQLASTRWRSAPTAWNTLNGRVNAATRQTTTAVKVSAGTINFLADSGRLQITVTNDLNVPVENVKLTVEASNPRLQIDSQPSILRIGPHSRATVNVSVTALAAGLVPLRTTLTTPDGTVVGQGADVQVRVTPTGNWVYLVLGGVAALVLVLGIVRTVRRRPSRSAHGHGADPRAVEARR</sequence>
<evidence type="ECO:0000256" key="2">
    <source>
        <dbReference type="SAM" id="Phobius"/>
    </source>
</evidence>
<dbReference type="InterPro" id="IPR046112">
    <property type="entry name" value="DUF6049"/>
</dbReference>
<evidence type="ECO:0000313" key="4">
    <source>
        <dbReference type="EMBL" id="XBO45255.1"/>
    </source>
</evidence>
<protein>
    <submittedName>
        <fullName evidence="4">DUF6049 family protein</fullName>
    </submittedName>
</protein>
<dbReference type="Pfam" id="PF19516">
    <property type="entry name" value="DUF6049"/>
    <property type="match status" value="1"/>
</dbReference>
<feature type="region of interest" description="Disordered" evidence="1">
    <location>
        <begin position="478"/>
        <end position="497"/>
    </location>
</feature>
<keyword evidence="2" id="KW-0812">Transmembrane</keyword>